<dbReference type="Pfam" id="PF00990">
    <property type="entry name" value="GGDEF"/>
    <property type="match status" value="1"/>
</dbReference>
<feature type="domain" description="PAS" evidence="2">
    <location>
        <begin position="251"/>
        <end position="294"/>
    </location>
</feature>
<dbReference type="SUPFAM" id="SSF55073">
    <property type="entry name" value="Nucleotide cyclase"/>
    <property type="match status" value="1"/>
</dbReference>
<dbReference type="Gene3D" id="3.30.70.270">
    <property type="match status" value="1"/>
</dbReference>
<dbReference type="SMART" id="SM00267">
    <property type="entry name" value="GGDEF"/>
    <property type="match status" value="1"/>
</dbReference>
<dbReference type="InterPro" id="IPR000160">
    <property type="entry name" value="GGDEF_dom"/>
</dbReference>
<dbReference type="SMART" id="SM00091">
    <property type="entry name" value="PAS"/>
    <property type="match status" value="2"/>
</dbReference>
<reference evidence="4 5" key="1">
    <citation type="journal article" date="2017" name="Nat. Commun.">
        <title>In situ click chemistry generation of cyclooxygenase-2 inhibitors.</title>
        <authorList>
            <person name="Bhardwaj A."/>
            <person name="Kaur J."/>
            <person name="Wuest M."/>
            <person name="Wuest F."/>
        </authorList>
    </citation>
    <scope>NUCLEOTIDE SEQUENCE [LARGE SCALE GENOMIC DNA]</scope>
    <source>
        <strain evidence="4">S2_018_000_R2_106</strain>
    </source>
</reference>
<dbReference type="CDD" id="cd01949">
    <property type="entry name" value="GGDEF"/>
    <property type="match status" value="1"/>
</dbReference>
<name>A0A6N4RB71_BLAVI</name>
<dbReference type="InterPro" id="IPR000014">
    <property type="entry name" value="PAS"/>
</dbReference>
<dbReference type="InterPro" id="IPR052155">
    <property type="entry name" value="Biofilm_reg_signaling"/>
</dbReference>
<dbReference type="NCBIfam" id="TIGR00254">
    <property type="entry name" value="GGDEF"/>
    <property type="match status" value="1"/>
</dbReference>
<keyword evidence="1" id="KW-0472">Membrane</keyword>
<comment type="caution">
    <text evidence="4">The sequence shown here is derived from an EMBL/GenBank/DDBJ whole genome shotgun (WGS) entry which is preliminary data.</text>
</comment>
<dbReference type="InterPro" id="IPR029787">
    <property type="entry name" value="Nucleotide_cyclase"/>
</dbReference>
<evidence type="ECO:0000313" key="5">
    <source>
        <dbReference type="Proteomes" id="UP000320948"/>
    </source>
</evidence>
<dbReference type="InterPro" id="IPR013656">
    <property type="entry name" value="PAS_4"/>
</dbReference>
<evidence type="ECO:0000259" key="3">
    <source>
        <dbReference type="PROSITE" id="PS50887"/>
    </source>
</evidence>
<evidence type="ECO:0000256" key="1">
    <source>
        <dbReference type="SAM" id="Phobius"/>
    </source>
</evidence>
<keyword evidence="1" id="KW-1133">Transmembrane helix</keyword>
<dbReference type="Pfam" id="PF08448">
    <property type="entry name" value="PAS_4"/>
    <property type="match status" value="2"/>
</dbReference>
<dbReference type="Proteomes" id="UP000320948">
    <property type="component" value="Unassembled WGS sequence"/>
</dbReference>
<dbReference type="PANTHER" id="PTHR44757:SF2">
    <property type="entry name" value="BIOFILM ARCHITECTURE MAINTENANCE PROTEIN MBAA"/>
    <property type="match status" value="1"/>
</dbReference>
<feature type="domain" description="GGDEF" evidence="3">
    <location>
        <begin position="414"/>
        <end position="547"/>
    </location>
</feature>
<accession>A0A6N4RB71</accession>
<protein>
    <submittedName>
        <fullName evidence="4">GGDEF domain-containing protein</fullName>
    </submittedName>
</protein>
<dbReference type="PROSITE" id="PS50887">
    <property type="entry name" value="GGDEF"/>
    <property type="match status" value="1"/>
</dbReference>
<dbReference type="SUPFAM" id="SSF55785">
    <property type="entry name" value="PYP-like sensor domain (PAS domain)"/>
    <property type="match status" value="2"/>
</dbReference>
<dbReference type="NCBIfam" id="TIGR00229">
    <property type="entry name" value="sensory_box"/>
    <property type="match status" value="1"/>
</dbReference>
<proteinExistence type="predicted"/>
<dbReference type="CDD" id="cd00130">
    <property type="entry name" value="PAS"/>
    <property type="match status" value="2"/>
</dbReference>
<dbReference type="InterPro" id="IPR035965">
    <property type="entry name" value="PAS-like_dom_sf"/>
</dbReference>
<evidence type="ECO:0000313" key="4">
    <source>
        <dbReference type="EMBL" id="TKW61265.1"/>
    </source>
</evidence>
<dbReference type="PROSITE" id="PS50112">
    <property type="entry name" value="PAS"/>
    <property type="match status" value="1"/>
</dbReference>
<dbReference type="AlphaFoldDB" id="A0A6N4RB71"/>
<dbReference type="GO" id="GO:0003824">
    <property type="term" value="F:catalytic activity"/>
    <property type="evidence" value="ECO:0007669"/>
    <property type="project" value="UniProtKB-ARBA"/>
</dbReference>
<gene>
    <name evidence="4" type="ORF">DI628_01150</name>
</gene>
<evidence type="ECO:0000259" key="2">
    <source>
        <dbReference type="PROSITE" id="PS50112"/>
    </source>
</evidence>
<sequence>MATAGWHRAGIMTAGLSLTFLLLFFASFTLQKLPVPDAAALADAYWQQRAGSSSGGVLGSQFGLMMHMLMHVWLLWLIPLAGLLITLVLVNREVDTGEMAVYLERIHLLENALTDARNSAELYTSRWETLNSKFDQMFENSAEIWLVLDRSGSIRRWNKAAVDLARRFHPGVTDTLEGRPLSDVISNSDLSGVLNPVRNALGSGEVSNGEVHLPTVGQHFLAWIFPLGDEVAVVLRDITHRYREGSFLQSSERLVRQLVEDSVRPVAVLDPNWNYLYVSRKWSEIMGLDPRETLVGHDHRIKVPDFPAERRVYEPQLAEGQRVGRDDERRTVNGREMIMSWHIRPWMDAFGRMGGYIFTVVDNTESTRLRQQVAQAEERENQLAYSDALTGLPNRQLFNDRLNMSLAQAYRQLGKVALFFLDLDGFKAVNDQLGHDSGDILLKQVAERLKTCVRTTDTVARLGGDEFTIILSVRDRADAEQVAAKVLSTIRAPYDLNGKIADKVGTSIGIAMYPQDGTQGAELVRKADAAMYAAKQGGKNAWRFATQEIVVKA</sequence>
<dbReference type="Gene3D" id="3.30.450.20">
    <property type="entry name" value="PAS domain"/>
    <property type="match status" value="2"/>
</dbReference>
<dbReference type="InterPro" id="IPR043128">
    <property type="entry name" value="Rev_trsase/Diguanyl_cyclase"/>
</dbReference>
<keyword evidence="1" id="KW-0812">Transmembrane</keyword>
<dbReference type="EMBL" id="VAFM01000001">
    <property type="protein sequence ID" value="TKW61265.1"/>
    <property type="molecule type" value="Genomic_DNA"/>
</dbReference>
<dbReference type="FunFam" id="3.30.70.270:FF:000001">
    <property type="entry name" value="Diguanylate cyclase domain protein"/>
    <property type="match status" value="1"/>
</dbReference>
<organism evidence="4 5">
    <name type="scientific">Blastochloris viridis</name>
    <name type="common">Rhodopseudomonas viridis</name>
    <dbReference type="NCBI Taxonomy" id="1079"/>
    <lineage>
        <taxon>Bacteria</taxon>
        <taxon>Pseudomonadati</taxon>
        <taxon>Pseudomonadota</taxon>
        <taxon>Alphaproteobacteria</taxon>
        <taxon>Hyphomicrobiales</taxon>
        <taxon>Blastochloridaceae</taxon>
        <taxon>Blastochloris</taxon>
    </lineage>
</organism>
<feature type="transmembrane region" description="Helical" evidence="1">
    <location>
        <begin position="68"/>
        <end position="90"/>
    </location>
</feature>
<dbReference type="PANTHER" id="PTHR44757">
    <property type="entry name" value="DIGUANYLATE CYCLASE DGCP"/>
    <property type="match status" value="1"/>
</dbReference>